<feature type="domain" description="Pus10 N-terminal eukaryotes" evidence="1">
    <location>
        <begin position="112"/>
        <end position="286"/>
    </location>
</feature>
<evidence type="ECO:0000313" key="2">
    <source>
        <dbReference type="EMBL" id="KAF6308356.1"/>
    </source>
</evidence>
<dbReference type="PANTHER" id="PTHR21568:SF0">
    <property type="entry name" value="TRNA PSEUDOURIDINE SYNTHASE PUS10"/>
    <property type="match status" value="1"/>
</dbReference>
<name>A0A7J7U6E7_MYOMY</name>
<evidence type="ECO:0000313" key="3">
    <source>
        <dbReference type="Proteomes" id="UP000527355"/>
    </source>
</evidence>
<dbReference type="PANTHER" id="PTHR21568">
    <property type="entry name" value="TRNA PSEUDOURIDINE SYNTHASE PUS10"/>
    <property type="match status" value="1"/>
</dbReference>
<dbReference type="Pfam" id="PF21237">
    <property type="entry name" value="Pus10_N_euk"/>
    <property type="match status" value="1"/>
</dbReference>
<dbReference type="InterPro" id="IPR039894">
    <property type="entry name" value="Pus10-like"/>
</dbReference>
<dbReference type="GO" id="GO:0009982">
    <property type="term" value="F:pseudouridine synthase activity"/>
    <property type="evidence" value="ECO:0007669"/>
    <property type="project" value="TreeGrafter"/>
</dbReference>
<protein>
    <submittedName>
        <fullName evidence="2">Pseudouridine synthase 10</fullName>
    </submittedName>
</protein>
<dbReference type="InterPro" id="IPR048742">
    <property type="entry name" value="Pus10_N_euk"/>
</dbReference>
<gene>
    <name evidence="2" type="ORF">mMyoMyo1_016082</name>
</gene>
<accession>A0A7J7U6E7</accession>
<dbReference type="Proteomes" id="UP000527355">
    <property type="component" value="Unassembled WGS sequence"/>
</dbReference>
<dbReference type="AlphaFoldDB" id="A0A7J7U6E7"/>
<comment type="caution">
    <text evidence="2">The sequence shown here is derived from an EMBL/GenBank/DDBJ whole genome shotgun (WGS) entry which is preliminary data.</text>
</comment>
<proteinExistence type="predicted"/>
<dbReference type="GO" id="GO:0031119">
    <property type="term" value="P:tRNA pseudouridine synthesis"/>
    <property type="evidence" value="ECO:0007669"/>
    <property type="project" value="TreeGrafter"/>
</dbReference>
<dbReference type="VEuPathDB" id="HostDB:GeneID_118668972"/>
<keyword evidence="3" id="KW-1185">Reference proteome</keyword>
<evidence type="ECO:0000259" key="1">
    <source>
        <dbReference type="Pfam" id="PF21237"/>
    </source>
</evidence>
<reference evidence="2 3" key="1">
    <citation type="journal article" date="2020" name="Nature">
        <title>Six reference-quality genomes reveal evolution of bat adaptations.</title>
        <authorList>
            <person name="Jebb D."/>
            <person name="Huang Z."/>
            <person name="Pippel M."/>
            <person name="Hughes G.M."/>
            <person name="Lavrichenko K."/>
            <person name="Devanna P."/>
            <person name="Winkler S."/>
            <person name="Jermiin L.S."/>
            <person name="Skirmuntt E.C."/>
            <person name="Katzourakis A."/>
            <person name="Burkitt-Gray L."/>
            <person name="Ray D.A."/>
            <person name="Sullivan K.A.M."/>
            <person name="Roscito J.G."/>
            <person name="Kirilenko B.M."/>
            <person name="Davalos L.M."/>
            <person name="Corthals A.P."/>
            <person name="Power M.L."/>
            <person name="Jones G."/>
            <person name="Ransome R.D."/>
            <person name="Dechmann D.K.N."/>
            <person name="Locatelli A.G."/>
            <person name="Puechmaille S.J."/>
            <person name="Fedrigo O."/>
            <person name="Jarvis E.D."/>
            <person name="Hiller M."/>
            <person name="Vernes S.C."/>
            <person name="Myers E.W."/>
            <person name="Teeling E.C."/>
        </authorList>
    </citation>
    <scope>NUCLEOTIDE SEQUENCE [LARGE SCALE GENOMIC DNA]</scope>
    <source>
        <strain evidence="2">MMyoMyo1</strain>
        <tissue evidence="2">Flight muscle</tissue>
    </source>
</reference>
<sequence length="316" mass="35582">MFPLTEGNKHVAQLLFSTGTCPRCIFRFCGVDFHAPYKLSYEELFNELQKFLKTEKGELILEVPNPPPKKIRLHELEDGIDGTDNQSQNGEGRVSIIEGGSIAFKSSSPNVCNVCLGILQEFCEKEFIKKVCQKVEASGFEFTNLVFSVSFPPQLSVREHAAWLLVKQEMGKQSLSLGRNDIVQLKEAYKWITHPLFSEELGVPIDGKSLFEVSVVFAHPETVEDCHFLRAICPDCFKPAKNKQSVFTRMAVMKALNKINEEDFRKQFPCPPNSPKAVCSVLEMECAHGAVFVAGNIFCLEYTYAVNLLTFLKKLN</sequence>
<dbReference type="Gene3D" id="1.10.10.2050">
    <property type="match status" value="1"/>
</dbReference>
<dbReference type="FunFam" id="1.10.10.2050:FF:000001">
    <property type="entry name" value="putative tRNA pseudouridine synthase Pus10"/>
    <property type="match status" value="1"/>
</dbReference>
<organism evidence="2 3">
    <name type="scientific">Myotis myotis</name>
    <name type="common">Greater mouse-eared bat</name>
    <name type="synonym">Vespertilio myotis</name>
    <dbReference type="NCBI Taxonomy" id="51298"/>
    <lineage>
        <taxon>Eukaryota</taxon>
        <taxon>Metazoa</taxon>
        <taxon>Chordata</taxon>
        <taxon>Craniata</taxon>
        <taxon>Vertebrata</taxon>
        <taxon>Euteleostomi</taxon>
        <taxon>Mammalia</taxon>
        <taxon>Eutheria</taxon>
        <taxon>Laurasiatheria</taxon>
        <taxon>Chiroptera</taxon>
        <taxon>Yangochiroptera</taxon>
        <taxon>Vespertilionidae</taxon>
        <taxon>Myotis</taxon>
    </lineage>
</organism>
<dbReference type="EMBL" id="JABWUV010000014">
    <property type="protein sequence ID" value="KAF6308356.1"/>
    <property type="molecule type" value="Genomic_DNA"/>
</dbReference>